<feature type="domain" description="TOG" evidence="7">
    <location>
        <begin position="256"/>
        <end position="500"/>
    </location>
</feature>
<protein>
    <submittedName>
        <fullName evidence="8">Suppressor of tub2 mutation</fullName>
    </submittedName>
</protein>
<feature type="compositionally biased region" description="Low complexity" evidence="6">
    <location>
        <begin position="635"/>
        <end position="644"/>
    </location>
</feature>
<dbReference type="GO" id="GO:0051301">
    <property type="term" value="P:cell division"/>
    <property type="evidence" value="ECO:0007669"/>
    <property type="project" value="UniProtKB-KW"/>
</dbReference>
<dbReference type="GO" id="GO:0090307">
    <property type="term" value="P:mitotic spindle assembly"/>
    <property type="evidence" value="ECO:0007669"/>
    <property type="project" value="TreeGrafter"/>
</dbReference>
<feature type="compositionally biased region" description="Low complexity" evidence="6">
    <location>
        <begin position="494"/>
        <end position="521"/>
    </location>
</feature>
<dbReference type="Gene3D" id="1.25.10.10">
    <property type="entry name" value="Leucine-rich Repeat Variant"/>
    <property type="match status" value="2"/>
</dbReference>
<dbReference type="InterPro" id="IPR034085">
    <property type="entry name" value="TOG"/>
</dbReference>
<reference evidence="8" key="1">
    <citation type="submission" date="2023-03" db="EMBL/GenBank/DDBJ databases">
        <title>Mating type loci evolution in Malassezia.</title>
        <authorList>
            <person name="Coelho M.A."/>
        </authorList>
    </citation>
    <scope>NUCLEOTIDE SEQUENCE</scope>
    <source>
        <strain evidence="8">CBS 10434</strain>
    </source>
</reference>
<feature type="region of interest" description="Disordered" evidence="6">
    <location>
        <begin position="486"/>
        <end position="644"/>
    </location>
</feature>
<comment type="similarity">
    <text evidence="2">Belongs to the CLASP family.</text>
</comment>
<dbReference type="PANTHER" id="PTHR21567:SF9">
    <property type="entry name" value="CLIP-ASSOCIATING PROTEIN"/>
    <property type="match status" value="1"/>
</dbReference>
<dbReference type="GO" id="GO:0005815">
    <property type="term" value="C:microtubule organizing center"/>
    <property type="evidence" value="ECO:0007669"/>
    <property type="project" value="TreeGrafter"/>
</dbReference>
<dbReference type="SUPFAM" id="SSF48371">
    <property type="entry name" value="ARM repeat"/>
    <property type="match status" value="1"/>
</dbReference>
<keyword evidence="5" id="KW-0131">Cell cycle</keyword>
<evidence type="ECO:0000256" key="1">
    <source>
        <dbReference type="ARBA" id="ARBA00004186"/>
    </source>
</evidence>
<dbReference type="Proteomes" id="UP001220961">
    <property type="component" value="Chromosome 5"/>
</dbReference>
<proteinExistence type="inferred from homology"/>
<dbReference type="EMBL" id="CP119912">
    <property type="protein sequence ID" value="WFD20296.1"/>
    <property type="molecule type" value="Genomic_DNA"/>
</dbReference>
<dbReference type="Pfam" id="PF12348">
    <property type="entry name" value="CLASP_N"/>
    <property type="match status" value="1"/>
</dbReference>
<dbReference type="GO" id="GO:0005876">
    <property type="term" value="C:spindle microtubule"/>
    <property type="evidence" value="ECO:0007669"/>
    <property type="project" value="TreeGrafter"/>
</dbReference>
<dbReference type="PANTHER" id="PTHR21567">
    <property type="entry name" value="CLASP"/>
    <property type="match status" value="1"/>
</dbReference>
<dbReference type="GO" id="GO:0008017">
    <property type="term" value="F:microtubule binding"/>
    <property type="evidence" value="ECO:0007669"/>
    <property type="project" value="TreeGrafter"/>
</dbReference>
<evidence type="ECO:0000259" key="7">
    <source>
        <dbReference type="SMART" id="SM01349"/>
    </source>
</evidence>
<evidence type="ECO:0000256" key="6">
    <source>
        <dbReference type="SAM" id="MobiDB-lite"/>
    </source>
</evidence>
<name>A0AAF0ECK2_9BASI</name>
<gene>
    <name evidence="8" type="primary">STU1</name>
    <name evidence="8" type="ORF">MCAP1_002540</name>
</gene>
<dbReference type="GO" id="GO:0005881">
    <property type="term" value="C:cytoplasmic microtubule"/>
    <property type="evidence" value="ECO:0007669"/>
    <property type="project" value="TreeGrafter"/>
</dbReference>
<evidence type="ECO:0000256" key="3">
    <source>
        <dbReference type="ARBA" id="ARBA00022618"/>
    </source>
</evidence>
<keyword evidence="9" id="KW-1185">Reference proteome</keyword>
<evidence type="ECO:0000313" key="8">
    <source>
        <dbReference type="EMBL" id="WFD20296.1"/>
    </source>
</evidence>
<evidence type="ECO:0000256" key="2">
    <source>
        <dbReference type="ARBA" id="ARBA00009549"/>
    </source>
</evidence>
<dbReference type="SMART" id="SM01349">
    <property type="entry name" value="TOG"/>
    <property type="match status" value="1"/>
</dbReference>
<evidence type="ECO:0000313" key="9">
    <source>
        <dbReference type="Proteomes" id="UP001220961"/>
    </source>
</evidence>
<dbReference type="AlphaFoldDB" id="A0AAF0ECK2"/>
<keyword evidence="4" id="KW-0493">Microtubule</keyword>
<dbReference type="InterPro" id="IPR024395">
    <property type="entry name" value="CLASP_N_dom"/>
</dbReference>
<evidence type="ECO:0000256" key="4">
    <source>
        <dbReference type="ARBA" id="ARBA00022701"/>
    </source>
</evidence>
<feature type="compositionally biased region" description="Basic and acidic residues" evidence="6">
    <location>
        <begin position="555"/>
        <end position="568"/>
    </location>
</feature>
<sequence length="932" mass="99850">MPDGRPTELALIHAVDTAPDAPALTEALGALEASWAKTGAVHDMDVALMALHPHIASPHAGVRDAALRALETMLGSGSLTTLSMLTLVRTCVPAVLVRLHDAPRAETLLRHMAQIVYGERAKALAVRESDAPHTAFERIVRDDGLAATSPHVRTSVLRVLPILQQDGARLPVRMYLTELADNLQHADAHVRGAAKAAILALLHDAPPALKSELRDELSMRDVHRAVLDEITHGLGAAKAPLPDELTSFADDVKPVYLLSRYDLDHAFQQAAQALEGKETELNWQPREKAVVAMRGMIRAEVPPELVAPFLAHIREAQDGLLKTLASLRTTLSMHTIALIRQLALTFGTHLDPTTIDAFLTALLRMAGFTKKIVATASQVGASTILACVPMRHAYWHMLQAGLQDKSAATRVHMCKHIQVVLSVHAAPALEHHGGREAAAHCLGKALVDPHVEVRAAARDTFRTFYTLWKEDGEHLLTSLPPPTRKQVAAGLEQGAAPSPRRTPSRTGPSRAILAAKRAALAQSPRETRRMPRESVWHPSLVGGPDASTDLLEPDSPWRGDDTAADRLHGLAAQDAGPSTPVRHAQAEVATPSEATSVAHGASPALATPPVSAGARRMHRPPLSAGARSAASPGEASATPTSAPVVPSSSFAFRAPWQPSAATPVRKSVVAPTALPQTAASWFLTRCERCMQSIDAEAPSWDEALAHDTPVDKLQALSQALSTPPSVEQVHAALDAVAPCLPEETVTESEAWFWALLVLYRLAPHVRGATEEGAWLTQVLRAVHADAAHSTLAMGAGRAMVDAWLAQQTEAAPACERLVHALGSPEAQDAARLALALYAMEQLVPRMPMAEPGAELHAMVPYVHTGLRHGSTPVRRASVAVLVQAHIRWDEVHGPEGPGRRELALFASLTPREERLVEYYLPRAAAPHASHAL</sequence>
<accession>A0AAF0ECK2</accession>
<keyword evidence="3" id="KW-0132">Cell division</keyword>
<dbReference type="InterPro" id="IPR016024">
    <property type="entry name" value="ARM-type_fold"/>
</dbReference>
<keyword evidence="5" id="KW-0498">Mitosis</keyword>
<dbReference type="InterPro" id="IPR011989">
    <property type="entry name" value="ARM-like"/>
</dbReference>
<organism evidence="8 9">
    <name type="scientific">Malassezia caprae</name>
    <dbReference type="NCBI Taxonomy" id="1381934"/>
    <lineage>
        <taxon>Eukaryota</taxon>
        <taxon>Fungi</taxon>
        <taxon>Dikarya</taxon>
        <taxon>Basidiomycota</taxon>
        <taxon>Ustilaginomycotina</taxon>
        <taxon>Malasseziomycetes</taxon>
        <taxon>Malasseziales</taxon>
        <taxon>Malasseziaceae</taxon>
        <taxon>Malassezia</taxon>
    </lineage>
</organism>
<feature type="compositionally biased region" description="Basic and acidic residues" evidence="6">
    <location>
        <begin position="525"/>
        <end position="535"/>
    </location>
</feature>
<comment type="subcellular location">
    <subcellularLocation>
        <location evidence="1">Cytoplasm</location>
        <location evidence="1">Cytoskeleton</location>
        <location evidence="1">Spindle</location>
    </subcellularLocation>
</comment>
<dbReference type="GO" id="GO:0072686">
    <property type="term" value="C:mitotic spindle"/>
    <property type="evidence" value="ECO:0007669"/>
    <property type="project" value="TreeGrafter"/>
</dbReference>
<evidence type="ECO:0000256" key="5">
    <source>
        <dbReference type="ARBA" id="ARBA00022776"/>
    </source>
</evidence>